<dbReference type="RefSeq" id="WP_280921138.1">
    <property type="nucleotide sequence ID" value="NZ_JAGGKG010000010.1"/>
</dbReference>
<reference evidence="1 2" key="1">
    <citation type="submission" date="2021-03" db="EMBL/GenBank/DDBJ databases">
        <title>Genomic Encyclopedia of Type Strains, Phase IV (KMG-IV): sequencing the most valuable type-strain genomes for metagenomic binning, comparative biology and taxonomic classification.</title>
        <authorList>
            <person name="Goeker M."/>
        </authorList>
    </citation>
    <scope>NUCLEOTIDE SEQUENCE [LARGE SCALE GENOMIC DNA]</scope>
    <source>
        <strain evidence="1 2">DSM 14349</strain>
    </source>
</reference>
<sequence length="41" mass="4500">MEEIITGEVSTIQKVLNDSHLMAAGLGEENVPLLQLVHLKE</sequence>
<comment type="caution">
    <text evidence="1">The sequence shown here is derived from an EMBL/GenBank/DDBJ whole genome shotgun (WGS) entry which is preliminary data.</text>
</comment>
<keyword evidence="2" id="KW-1185">Reference proteome</keyword>
<dbReference type="Proteomes" id="UP001519272">
    <property type="component" value="Unassembled WGS sequence"/>
</dbReference>
<accession>A0ABS4FT84</accession>
<protein>
    <submittedName>
        <fullName evidence="1">Uncharacterized protein</fullName>
    </submittedName>
</protein>
<evidence type="ECO:0000313" key="2">
    <source>
        <dbReference type="Proteomes" id="UP001519272"/>
    </source>
</evidence>
<organism evidence="1 2">
    <name type="scientific">Paenibacillus turicensis</name>
    <dbReference type="NCBI Taxonomy" id="160487"/>
    <lineage>
        <taxon>Bacteria</taxon>
        <taxon>Bacillati</taxon>
        <taxon>Bacillota</taxon>
        <taxon>Bacilli</taxon>
        <taxon>Bacillales</taxon>
        <taxon>Paenibacillaceae</taxon>
        <taxon>Paenibacillus</taxon>
    </lineage>
</organism>
<dbReference type="EMBL" id="JAGGKG010000010">
    <property type="protein sequence ID" value="MBP1905769.1"/>
    <property type="molecule type" value="Genomic_DNA"/>
</dbReference>
<gene>
    <name evidence="1" type="ORF">J2Z32_002417</name>
</gene>
<proteinExistence type="predicted"/>
<evidence type="ECO:0000313" key="1">
    <source>
        <dbReference type="EMBL" id="MBP1905769.1"/>
    </source>
</evidence>
<name>A0ABS4FT84_9BACL</name>